<evidence type="ECO:0000313" key="2">
    <source>
        <dbReference type="Proteomes" id="UP001165083"/>
    </source>
</evidence>
<proteinExistence type="predicted"/>
<sequence>MYTRRIAGYGMVSSGYVSGCHAALDVICYFLAGPFQPQSAPLPADDLRHVENHLRVEDGAEVHGVRERSGAVGAACGLHSVYAVAPQLYSGRPMLLMLPLGLARAVSRIAFSCNGSRDSRSSTRRDVDTVGLQNGSFWWSSSTHARGIPALAGAAAQQAIANRSINMTYWRGNNKRQSKSIMHLIVLPPGRFFLCLEYTCLHAELTPAS</sequence>
<dbReference type="AlphaFoldDB" id="A0A9W6UD18"/>
<comment type="caution">
    <text evidence="1">The sequence shown here is derived from an EMBL/GenBank/DDBJ whole genome shotgun (WGS) entry which is preliminary data.</text>
</comment>
<gene>
    <name evidence="1" type="ORF">Plil01_001316400</name>
</gene>
<organism evidence="1 2">
    <name type="scientific">Phytophthora lilii</name>
    <dbReference type="NCBI Taxonomy" id="2077276"/>
    <lineage>
        <taxon>Eukaryota</taxon>
        <taxon>Sar</taxon>
        <taxon>Stramenopiles</taxon>
        <taxon>Oomycota</taxon>
        <taxon>Peronosporomycetes</taxon>
        <taxon>Peronosporales</taxon>
        <taxon>Peronosporaceae</taxon>
        <taxon>Phytophthora</taxon>
    </lineage>
</organism>
<keyword evidence="2" id="KW-1185">Reference proteome</keyword>
<protein>
    <submittedName>
        <fullName evidence="1">Unnamed protein product</fullName>
    </submittedName>
</protein>
<accession>A0A9W6UD18</accession>
<dbReference type="Proteomes" id="UP001165083">
    <property type="component" value="Unassembled WGS sequence"/>
</dbReference>
<reference evidence="1" key="1">
    <citation type="submission" date="2023-04" db="EMBL/GenBank/DDBJ databases">
        <title>Phytophthora lilii NBRC 32176.</title>
        <authorList>
            <person name="Ichikawa N."/>
            <person name="Sato H."/>
            <person name="Tonouchi N."/>
        </authorList>
    </citation>
    <scope>NUCLEOTIDE SEQUENCE</scope>
    <source>
        <strain evidence="1">NBRC 32176</strain>
    </source>
</reference>
<evidence type="ECO:0000313" key="1">
    <source>
        <dbReference type="EMBL" id="GMF30792.1"/>
    </source>
</evidence>
<dbReference type="EMBL" id="BSXW01000864">
    <property type="protein sequence ID" value="GMF30792.1"/>
    <property type="molecule type" value="Genomic_DNA"/>
</dbReference>
<name>A0A9W6UD18_9STRA</name>